<reference evidence="1 2" key="1">
    <citation type="journal article" date="2013" name="BMC Genomics">
        <title>Genomic characterization provides new insight into Salmonella phage diversity.</title>
        <authorList>
            <person name="Moreno Switt A.I."/>
            <person name="Orsi R.H."/>
            <person name="den Bakker H.C."/>
            <person name="Vongkamjan K."/>
            <person name="Altier C."/>
            <person name="Wiedmann M."/>
        </authorList>
    </citation>
    <scope>NUCLEOTIDE SEQUENCE [LARGE SCALE GENOMIC DNA]</scope>
</reference>
<sequence length="160" mass="18727">MEELFEELKHHKLEEVHFIVTQYRVTLLEGPTISSGTCELLLKVLRALRTASDEEVEELIYDVYVSKAFDHCYVLTKLGFNAERHRIMMLVPTTPREVAVISKYRIVSEEWVTAFGEKRITPAVVRNCQAGALLHRAWREKSKVMNNYRFMWYGGWCESI</sequence>
<organism evidence="1 2">
    <name type="scientific">Salmonella phage FSL SP-101</name>
    <dbReference type="NCBI Taxonomy" id="1173752"/>
    <lineage>
        <taxon>Viruses</taxon>
        <taxon>Duplodnaviria</taxon>
        <taxon>Heunggongvirae</taxon>
        <taxon>Uroviricota</taxon>
        <taxon>Caudoviricetes</taxon>
        <taxon>Sarkviridae</taxon>
        <taxon>Guernseyvirinae</taxon>
        <taxon>Jerseyvirus</taxon>
        <taxon>Jerseyvirus SP101</taxon>
    </lineage>
</organism>
<protein>
    <submittedName>
        <fullName evidence="1">Uncharacterized protein</fullName>
    </submittedName>
</protein>
<accession>S4TSS0</accession>
<dbReference type="EMBL" id="KC139511">
    <property type="protein sequence ID" value="AGF87747.1"/>
    <property type="molecule type" value="Genomic_DNA"/>
</dbReference>
<evidence type="ECO:0000313" key="1">
    <source>
        <dbReference type="EMBL" id="AGF87747.1"/>
    </source>
</evidence>
<name>S4TSS0_9CAUD</name>
<keyword evidence="2" id="KW-1185">Reference proteome</keyword>
<dbReference type="Proteomes" id="UP000232689">
    <property type="component" value="Segment"/>
</dbReference>
<gene>
    <name evidence="1" type="ORF">SP101_00220</name>
</gene>
<proteinExistence type="predicted"/>
<evidence type="ECO:0000313" key="2">
    <source>
        <dbReference type="Proteomes" id="UP000232689"/>
    </source>
</evidence>